<dbReference type="Proteomes" id="UP000694580">
    <property type="component" value="Chromosome 12"/>
</dbReference>
<evidence type="ECO:0000256" key="22">
    <source>
        <dbReference type="SAM" id="MobiDB-lite"/>
    </source>
</evidence>
<evidence type="ECO:0000256" key="20">
    <source>
        <dbReference type="ARBA" id="ARBA00040095"/>
    </source>
</evidence>
<sequence length="178" mass="21017">MGVTHGKKTDNNFQQPCSDCNQPLIRSGPDHGQELEQHYQQDECLKRRRDPGSPQTQHSAESECEELIRPKKIINPVKASSSHQALHRELLQSHRRPVMEEKSELQRALEQRNRRLLVKQRREEELCKKTTPLQQELLKRQQRLDTLEKQLDDQEEKLNTEPEFIRVKESLRRTTSLV</sequence>
<evidence type="ECO:0000256" key="4">
    <source>
        <dbReference type="ARBA" id="ARBA00004316"/>
    </source>
</evidence>
<gene>
    <name evidence="23" type="primary">FAM107A</name>
</gene>
<evidence type="ECO:0000256" key="19">
    <source>
        <dbReference type="ARBA" id="ARBA00034103"/>
    </source>
</evidence>
<feature type="region of interest" description="Disordered" evidence="22">
    <location>
        <begin position="1"/>
        <end position="67"/>
    </location>
</feature>
<evidence type="ECO:0000313" key="23">
    <source>
        <dbReference type="Ensembl" id="ENSDCDP00010032202.1"/>
    </source>
</evidence>
<evidence type="ECO:0000256" key="11">
    <source>
        <dbReference type="ARBA" id="ARBA00023018"/>
    </source>
</evidence>
<dbReference type="GO" id="GO:0045202">
    <property type="term" value="C:synapse"/>
    <property type="evidence" value="ECO:0007669"/>
    <property type="project" value="UniProtKB-SubCell"/>
</dbReference>
<dbReference type="PANTHER" id="PTHR16768">
    <property type="entry name" value="DOWN REGULATED IN RENAL CARCINOMA 1/TU3A"/>
    <property type="match status" value="1"/>
</dbReference>
<reference evidence="23" key="3">
    <citation type="submission" date="2025-09" db="UniProtKB">
        <authorList>
            <consortium name="Ensembl"/>
        </authorList>
    </citation>
    <scope>IDENTIFICATION</scope>
</reference>
<evidence type="ECO:0000256" key="17">
    <source>
        <dbReference type="ARBA" id="ARBA00023273"/>
    </source>
</evidence>
<evidence type="ECO:0000256" key="2">
    <source>
        <dbReference type="ARBA" id="ARBA00004236"/>
    </source>
</evidence>
<keyword evidence="7" id="KW-0963">Cytoplasm</keyword>
<keyword evidence="12" id="KW-0175">Coiled coil</keyword>
<dbReference type="GO" id="GO:0051017">
    <property type="term" value="P:actin filament bundle assembly"/>
    <property type="evidence" value="ECO:0007669"/>
    <property type="project" value="TreeGrafter"/>
</dbReference>
<evidence type="ECO:0000256" key="3">
    <source>
        <dbReference type="ARBA" id="ARBA00004246"/>
    </source>
</evidence>
<dbReference type="GO" id="GO:0032956">
    <property type="term" value="P:regulation of actin cytoskeleton organization"/>
    <property type="evidence" value="ECO:0007669"/>
    <property type="project" value="TreeGrafter"/>
</dbReference>
<keyword evidence="14" id="KW-0009">Actin-binding</keyword>
<keyword evidence="10" id="KW-0346">Stress response</keyword>
<keyword evidence="13" id="KW-0472">Membrane</keyword>
<dbReference type="GO" id="GO:0001725">
    <property type="term" value="C:stress fiber"/>
    <property type="evidence" value="ECO:0007669"/>
    <property type="project" value="UniProtKB-SubCell"/>
</dbReference>
<dbReference type="Ensembl" id="ENSDCDT00010039961.1">
    <property type="protein sequence ID" value="ENSDCDP00010032202.1"/>
    <property type="gene ID" value="ENSDCDG00010020632.1"/>
</dbReference>
<evidence type="ECO:0000256" key="14">
    <source>
        <dbReference type="ARBA" id="ARBA00023203"/>
    </source>
</evidence>
<evidence type="ECO:0000256" key="18">
    <source>
        <dbReference type="ARBA" id="ARBA00023306"/>
    </source>
</evidence>
<dbReference type="GeneTree" id="ENSGT00390000011228"/>
<evidence type="ECO:0000256" key="8">
    <source>
        <dbReference type="ARBA" id="ARBA00022604"/>
    </source>
</evidence>
<evidence type="ECO:0000256" key="7">
    <source>
        <dbReference type="ARBA" id="ARBA00022490"/>
    </source>
</evidence>
<feature type="compositionally biased region" description="Basic and acidic residues" evidence="22">
    <location>
        <begin position="28"/>
        <end position="45"/>
    </location>
</feature>
<keyword evidence="16" id="KW-0539">Nucleus</keyword>
<dbReference type="InterPro" id="IPR009533">
    <property type="entry name" value="FAM107"/>
</dbReference>
<dbReference type="GO" id="GO:0030041">
    <property type="term" value="P:actin filament polymerization"/>
    <property type="evidence" value="ECO:0007669"/>
    <property type="project" value="TreeGrafter"/>
</dbReference>
<keyword evidence="15" id="KW-0206">Cytoskeleton</keyword>
<organism evidence="23 24">
    <name type="scientific">Denticeps clupeoides</name>
    <name type="common">denticle herring</name>
    <dbReference type="NCBI Taxonomy" id="299321"/>
    <lineage>
        <taxon>Eukaryota</taxon>
        <taxon>Metazoa</taxon>
        <taxon>Chordata</taxon>
        <taxon>Craniata</taxon>
        <taxon>Vertebrata</taxon>
        <taxon>Euteleostomi</taxon>
        <taxon>Actinopterygii</taxon>
        <taxon>Neopterygii</taxon>
        <taxon>Teleostei</taxon>
        <taxon>Clupei</taxon>
        <taxon>Clupeiformes</taxon>
        <taxon>Denticipitoidei</taxon>
        <taxon>Denticipitidae</taxon>
        <taxon>Denticeps</taxon>
    </lineage>
</organism>
<dbReference type="GO" id="GO:0005634">
    <property type="term" value="C:nucleus"/>
    <property type="evidence" value="ECO:0007669"/>
    <property type="project" value="UniProtKB-SubCell"/>
</dbReference>
<evidence type="ECO:0000256" key="5">
    <source>
        <dbReference type="ARBA" id="ARBA00004529"/>
    </source>
</evidence>
<comment type="subcellular location">
    <subcellularLocation>
        <location evidence="3">Cell junction</location>
        <location evidence="3">Focal adhesion</location>
    </subcellularLocation>
    <subcellularLocation>
        <location evidence="2">Cell membrane</location>
    </subcellularLocation>
    <subcellularLocation>
        <location evidence="4">Cell projection</location>
    </subcellularLocation>
    <subcellularLocation>
        <location evidence="5">Cytoplasm</location>
        <location evidence="5">Cytoskeleton</location>
        <location evidence="5">Stress fiber</location>
    </subcellularLocation>
    <subcellularLocation>
        <location evidence="1">Nucleus</location>
    </subcellularLocation>
    <subcellularLocation>
        <location evidence="19">Synapse</location>
    </subcellularLocation>
</comment>
<dbReference type="AlphaFoldDB" id="A0AAY4CGG2"/>
<evidence type="ECO:0000256" key="10">
    <source>
        <dbReference type="ARBA" id="ARBA00023016"/>
    </source>
</evidence>
<dbReference type="GO" id="GO:0043005">
    <property type="term" value="C:neuron projection"/>
    <property type="evidence" value="ECO:0007669"/>
    <property type="project" value="TreeGrafter"/>
</dbReference>
<proteinExistence type="predicted"/>
<evidence type="ECO:0000256" key="9">
    <source>
        <dbReference type="ARBA" id="ARBA00022949"/>
    </source>
</evidence>
<keyword evidence="17" id="KW-0966">Cell projection</keyword>
<evidence type="ECO:0000256" key="13">
    <source>
        <dbReference type="ARBA" id="ARBA00023136"/>
    </source>
</evidence>
<evidence type="ECO:0000256" key="15">
    <source>
        <dbReference type="ARBA" id="ARBA00023212"/>
    </source>
</evidence>
<keyword evidence="11" id="KW-0770">Synapse</keyword>
<name>A0AAY4CGG2_9TELE</name>
<evidence type="ECO:0000256" key="16">
    <source>
        <dbReference type="ARBA" id="ARBA00023242"/>
    </source>
</evidence>
<keyword evidence="24" id="KW-1185">Reference proteome</keyword>
<keyword evidence="9" id="KW-0965">Cell junction</keyword>
<accession>A0AAY4CGG2</accession>
<comment type="function">
    <text evidence="21">Stress-inducible actin-binding protein that plays a role in synaptic and cognitive functions by modulating actin filamentous (F-actin) dynamics. Mediates polymerization of globular actin to F-actin. Also binds to, stabilizes and bundles F-actin. Involved in synaptic function by regulating neurite outgrowth in an actin-dependent manner and for the acquisition of hippocampus-dependent cognitive function, such as learning and long-term memory. Plays a role in the actin and microtubule cytoskeleton organization; negatively regulates focal adhesion (FA) assembly promoting malignant glial cell migration in an actin-, microtubule- and MAP1A-dependent manner. Also involved in neuroblastoma G1/S phase cell cycle progression and cell proliferation inhibition by stimulating ubiquitination of NF-kappa-B subunit RELA and NF-kappa-B degradation in a COMMD1- and actin-dependent manner. May play a role in tumor development.</text>
</comment>
<evidence type="ECO:0000256" key="12">
    <source>
        <dbReference type="ARBA" id="ARBA00023054"/>
    </source>
</evidence>
<reference evidence="23" key="2">
    <citation type="submission" date="2025-08" db="UniProtKB">
        <authorList>
            <consortium name="Ensembl"/>
        </authorList>
    </citation>
    <scope>IDENTIFICATION</scope>
</reference>
<dbReference type="PANTHER" id="PTHR16768:SF3">
    <property type="entry name" value="ACTIN-ASSOCIATED PROTEIN FAM107A"/>
    <property type="match status" value="1"/>
</dbReference>
<dbReference type="GO" id="GO:0005925">
    <property type="term" value="C:focal adhesion"/>
    <property type="evidence" value="ECO:0007669"/>
    <property type="project" value="UniProtKB-SubCell"/>
</dbReference>
<dbReference type="GO" id="GO:0005886">
    <property type="term" value="C:plasma membrane"/>
    <property type="evidence" value="ECO:0007669"/>
    <property type="project" value="UniProtKB-SubCell"/>
</dbReference>
<evidence type="ECO:0000313" key="24">
    <source>
        <dbReference type="Proteomes" id="UP000694580"/>
    </source>
</evidence>
<dbReference type="GO" id="GO:0003779">
    <property type="term" value="F:actin binding"/>
    <property type="evidence" value="ECO:0007669"/>
    <property type="project" value="UniProtKB-KW"/>
</dbReference>
<dbReference type="Pfam" id="PF06625">
    <property type="entry name" value="DUF1151"/>
    <property type="match status" value="1"/>
</dbReference>
<protein>
    <recommendedName>
        <fullName evidence="20">Actin-associated protein FAM107A</fullName>
    </recommendedName>
</protein>
<evidence type="ECO:0000256" key="6">
    <source>
        <dbReference type="ARBA" id="ARBA00022475"/>
    </source>
</evidence>
<evidence type="ECO:0000256" key="1">
    <source>
        <dbReference type="ARBA" id="ARBA00004123"/>
    </source>
</evidence>
<keyword evidence="6" id="KW-1003">Cell membrane</keyword>
<keyword evidence="18" id="KW-0131">Cell cycle</keyword>
<evidence type="ECO:0000256" key="21">
    <source>
        <dbReference type="ARBA" id="ARBA00045129"/>
    </source>
</evidence>
<keyword evidence="8" id="KW-0341">Growth regulation</keyword>
<feature type="compositionally biased region" description="Polar residues" evidence="22">
    <location>
        <begin position="11"/>
        <end position="21"/>
    </location>
</feature>
<reference evidence="23 24" key="1">
    <citation type="submission" date="2020-06" db="EMBL/GenBank/DDBJ databases">
        <authorList>
            <consortium name="Wellcome Sanger Institute Data Sharing"/>
        </authorList>
    </citation>
    <scope>NUCLEOTIDE SEQUENCE [LARGE SCALE GENOMIC DNA]</scope>
</reference>